<dbReference type="EMBL" id="JH669214">
    <property type="protein sequence ID" value="KAG6464623.1"/>
    <property type="molecule type" value="Genomic_DNA"/>
</dbReference>
<evidence type="ECO:0000313" key="12">
    <source>
        <dbReference type="EMBL" id="KAG6464624.1"/>
    </source>
</evidence>
<feature type="domain" description="Peptidase S1" evidence="10">
    <location>
        <begin position="115"/>
        <end position="388"/>
    </location>
</feature>
<comment type="domain">
    <text evidence="9">The clip domain consists of 35-55 residues which are 'knitted' together usually by 3 conserved disulfide bonds forming a clip-like compact structure.</text>
</comment>
<evidence type="ECO:0000256" key="9">
    <source>
        <dbReference type="RuleBase" id="RU366078"/>
    </source>
</evidence>
<evidence type="ECO:0000313" key="13">
    <source>
        <dbReference type="Proteomes" id="UP000791440"/>
    </source>
</evidence>
<evidence type="ECO:0000256" key="4">
    <source>
        <dbReference type="ARBA" id="ARBA00022825"/>
    </source>
</evidence>
<dbReference type="Gene3D" id="2.40.10.10">
    <property type="entry name" value="Trypsin-like serine proteases"/>
    <property type="match status" value="2"/>
</dbReference>
<dbReference type="EMBL" id="JH669214">
    <property type="protein sequence ID" value="KAG6464624.1"/>
    <property type="molecule type" value="Genomic_DNA"/>
</dbReference>
<comment type="similarity">
    <text evidence="7 9">Belongs to the peptidase S1 family. CLIP subfamily.</text>
</comment>
<keyword evidence="2 9" id="KW-0732">Signal</keyword>
<evidence type="ECO:0000256" key="2">
    <source>
        <dbReference type="ARBA" id="ARBA00022729"/>
    </source>
</evidence>
<dbReference type="InterPro" id="IPR022700">
    <property type="entry name" value="CLIP"/>
</dbReference>
<protein>
    <recommendedName>
        <fullName evidence="9">CLIP domain-containing serine protease</fullName>
        <ecNumber evidence="8">3.4.21.-</ecNumber>
    </recommendedName>
</protein>
<reference evidence="12" key="1">
    <citation type="journal article" date="2016" name="Insect Biochem. Mol. Biol.">
        <title>Multifaceted biological insights from a draft genome sequence of the tobacco hornworm moth, Manduca sexta.</title>
        <authorList>
            <person name="Kanost M.R."/>
            <person name="Arrese E.L."/>
            <person name="Cao X."/>
            <person name="Chen Y.R."/>
            <person name="Chellapilla S."/>
            <person name="Goldsmith M.R."/>
            <person name="Grosse-Wilde E."/>
            <person name="Heckel D.G."/>
            <person name="Herndon N."/>
            <person name="Jiang H."/>
            <person name="Papanicolaou A."/>
            <person name="Qu J."/>
            <person name="Soulages J.L."/>
            <person name="Vogel H."/>
            <person name="Walters J."/>
            <person name="Waterhouse R.M."/>
            <person name="Ahn S.J."/>
            <person name="Almeida F.C."/>
            <person name="An C."/>
            <person name="Aqrawi P."/>
            <person name="Bretschneider A."/>
            <person name="Bryant W.B."/>
            <person name="Bucks S."/>
            <person name="Chao H."/>
            <person name="Chevignon G."/>
            <person name="Christen J.M."/>
            <person name="Clarke D.F."/>
            <person name="Dittmer N.T."/>
            <person name="Ferguson L.C.F."/>
            <person name="Garavelou S."/>
            <person name="Gordon K.H.J."/>
            <person name="Gunaratna R.T."/>
            <person name="Han Y."/>
            <person name="Hauser F."/>
            <person name="He Y."/>
            <person name="Heidel-Fischer H."/>
            <person name="Hirsh A."/>
            <person name="Hu Y."/>
            <person name="Jiang H."/>
            <person name="Kalra D."/>
            <person name="Klinner C."/>
            <person name="Konig C."/>
            <person name="Kovar C."/>
            <person name="Kroll A.R."/>
            <person name="Kuwar S.S."/>
            <person name="Lee S.L."/>
            <person name="Lehman R."/>
            <person name="Li K."/>
            <person name="Li Z."/>
            <person name="Liang H."/>
            <person name="Lovelace S."/>
            <person name="Lu Z."/>
            <person name="Mansfield J.H."/>
            <person name="McCulloch K.J."/>
            <person name="Mathew T."/>
            <person name="Morton B."/>
            <person name="Muzny D.M."/>
            <person name="Neunemann D."/>
            <person name="Ongeri F."/>
            <person name="Pauchet Y."/>
            <person name="Pu L.L."/>
            <person name="Pyrousis I."/>
            <person name="Rao X.J."/>
            <person name="Redding A."/>
            <person name="Roesel C."/>
            <person name="Sanchez-Gracia A."/>
            <person name="Schaack S."/>
            <person name="Shukla A."/>
            <person name="Tetreau G."/>
            <person name="Wang Y."/>
            <person name="Xiong G.H."/>
            <person name="Traut W."/>
            <person name="Walsh T.K."/>
            <person name="Worley K.C."/>
            <person name="Wu D."/>
            <person name="Wu W."/>
            <person name="Wu Y.Q."/>
            <person name="Zhang X."/>
            <person name="Zou Z."/>
            <person name="Zucker H."/>
            <person name="Briscoe A.D."/>
            <person name="Burmester T."/>
            <person name="Clem R.J."/>
            <person name="Feyereisen R."/>
            <person name="Grimmelikhuijzen C.J.P."/>
            <person name="Hamodrakas S.J."/>
            <person name="Hansson B.S."/>
            <person name="Huguet E."/>
            <person name="Jermiin L.S."/>
            <person name="Lan Q."/>
            <person name="Lehman H.K."/>
            <person name="Lorenzen M."/>
            <person name="Merzendorfer H."/>
            <person name="Michalopoulos I."/>
            <person name="Morton D.B."/>
            <person name="Muthukrishnan S."/>
            <person name="Oakeshott J.G."/>
            <person name="Palmer W."/>
            <person name="Park Y."/>
            <person name="Passarelli A.L."/>
            <person name="Rozas J."/>
            <person name="Schwartz L.M."/>
            <person name="Smith W."/>
            <person name="Southgate A."/>
            <person name="Vilcinskas A."/>
            <person name="Vogt R."/>
            <person name="Wang P."/>
            <person name="Werren J."/>
            <person name="Yu X.Q."/>
            <person name="Zhou J.J."/>
            <person name="Brown S.J."/>
            <person name="Scherer S.E."/>
            <person name="Richards S."/>
            <person name="Blissard G.W."/>
        </authorList>
    </citation>
    <scope>NUCLEOTIDE SEQUENCE</scope>
</reference>
<dbReference type="PROSITE" id="PS50240">
    <property type="entry name" value="TRYPSIN_DOM"/>
    <property type="match status" value="1"/>
</dbReference>
<dbReference type="GO" id="GO:0005576">
    <property type="term" value="C:extracellular region"/>
    <property type="evidence" value="ECO:0007669"/>
    <property type="project" value="UniProtKB-SubCell"/>
</dbReference>
<evidence type="ECO:0000256" key="3">
    <source>
        <dbReference type="ARBA" id="ARBA00022801"/>
    </source>
</evidence>
<sequence>MNILYVKTTVVTCILVITFSNVVGQSCNGGADCIALDKCSGLYRQLQKGSTPALTRLLRSLHCGFENANMPKICCPPEFLSQRGGFGNDQGSARENPLALLPNRRECGIQNNDRIVGGIQTEIDEHPWMVLLRYDKPSGWGFYCGGVLISSRYVLTAAHCVKGSDLPPNWKLSQVRLGEWNTSSQVDCVGDDCSQPVQDIRIEQIIAHESYDPEDNNQQNDIALLRLAQNVHLNDFVKPICLPTTEDLRDSNFDGLEMEVAGWGKTETQNMDSNLRGTGLGGFGPSGTESDVKLKVRVPIVSRRLCKSVYERVERLITDKQLCAGGVEGKDSCRGDSGGALMGQAPSANNWLVVGVVSYGPSPCGTPGWPGVYTRVGAFMDWILSNLRP</sequence>
<proteinExistence type="inferred from homology"/>
<feature type="chain" id="PRO_5039737695" description="CLIP domain-containing serine protease" evidence="9">
    <location>
        <begin position="25"/>
        <end position="389"/>
    </location>
</feature>
<dbReference type="InterPro" id="IPR051487">
    <property type="entry name" value="Ser/Thr_Proteases_Immune/Dev"/>
</dbReference>
<feature type="domain" description="Clip" evidence="11">
    <location>
        <begin position="26"/>
        <end position="75"/>
    </location>
</feature>
<dbReference type="InterPro" id="IPR043504">
    <property type="entry name" value="Peptidase_S1_PA_chymotrypsin"/>
</dbReference>
<dbReference type="InterPro" id="IPR018114">
    <property type="entry name" value="TRYPSIN_HIS"/>
</dbReference>
<dbReference type="SMART" id="SM00020">
    <property type="entry name" value="Tryp_SPc"/>
    <property type="match status" value="1"/>
</dbReference>
<name>A0A921ZVR5_MANSE</name>
<gene>
    <name evidence="12" type="ORF">O3G_MSEX014633</name>
</gene>
<dbReference type="PROSITE" id="PS00135">
    <property type="entry name" value="TRYPSIN_SER"/>
    <property type="match status" value="1"/>
</dbReference>
<dbReference type="GO" id="GO:0006508">
    <property type="term" value="P:proteolysis"/>
    <property type="evidence" value="ECO:0007669"/>
    <property type="project" value="UniProtKB-KW"/>
</dbReference>
<evidence type="ECO:0000259" key="10">
    <source>
        <dbReference type="PROSITE" id="PS50240"/>
    </source>
</evidence>
<dbReference type="Proteomes" id="UP000791440">
    <property type="component" value="Unassembled WGS sequence"/>
</dbReference>
<keyword evidence="9" id="KW-0964">Secreted</keyword>
<reference evidence="12" key="2">
    <citation type="submission" date="2020-12" db="EMBL/GenBank/DDBJ databases">
        <authorList>
            <person name="Kanost M."/>
        </authorList>
    </citation>
    <scope>NUCLEOTIDE SEQUENCE</scope>
</reference>
<dbReference type="FunFam" id="2.40.10.10:FF:000084">
    <property type="entry name" value="Serine protease easter"/>
    <property type="match status" value="1"/>
</dbReference>
<accession>A0A921ZVR5</accession>
<keyword evidence="6" id="KW-0325">Glycoprotein</keyword>
<dbReference type="CDD" id="cd00190">
    <property type="entry name" value="Tryp_SPc"/>
    <property type="match status" value="1"/>
</dbReference>
<keyword evidence="3 8" id="KW-0378">Hydrolase</keyword>
<dbReference type="InterPro" id="IPR033116">
    <property type="entry name" value="TRYPSIN_SER"/>
</dbReference>
<evidence type="ECO:0000256" key="8">
    <source>
        <dbReference type="RuleBase" id="RU363034"/>
    </source>
</evidence>
<dbReference type="PANTHER" id="PTHR24256">
    <property type="entry name" value="TRYPTASE-RELATED"/>
    <property type="match status" value="1"/>
</dbReference>
<dbReference type="PRINTS" id="PR00722">
    <property type="entry name" value="CHYMOTRYPSIN"/>
</dbReference>
<comment type="subcellular location">
    <subcellularLocation>
        <location evidence="9">Secreted</location>
    </subcellularLocation>
</comment>
<dbReference type="GO" id="GO:0004252">
    <property type="term" value="F:serine-type endopeptidase activity"/>
    <property type="evidence" value="ECO:0007669"/>
    <property type="project" value="UniProtKB-UniRule"/>
</dbReference>
<keyword evidence="5" id="KW-1015">Disulfide bond</keyword>
<dbReference type="Gene3D" id="3.30.1640.30">
    <property type="match status" value="1"/>
</dbReference>
<dbReference type="EC" id="3.4.21.-" evidence="8"/>
<dbReference type="PROSITE" id="PS00134">
    <property type="entry name" value="TRYPSIN_HIS"/>
    <property type="match status" value="1"/>
</dbReference>
<dbReference type="AlphaFoldDB" id="A0A921ZVR5"/>
<keyword evidence="4 8" id="KW-0720">Serine protease</keyword>
<dbReference type="InterPro" id="IPR001254">
    <property type="entry name" value="Trypsin_dom"/>
</dbReference>
<dbReference type="PROSITE" id="PS51257">
    <property type="entry name" value="PROKAR_LIPOPROTEIN"/>
    <property type="match status" value="1"/>
</dbReference>
<evidence type="ECO:0000256" key="5">
    <source>
        <dbReference type="ARBA" id="ARBA00023157"/>
    </source>
</evidence>
<keyword evidence="1 8" id="KW-0645">Protease</keyword>
<feature type="signal peptide" evidence="9">
    <location>
        <begin position="1"/>
        <end position="24"/>
    </location>
</feature>
<dbReference type="InterPro" id="IPR009003">
    <property type="entry name" value="Peptidase_S1_PA"/>
</dbReference>
<organism evidence="12 13">
    <name type="scientific">Manduca sexta</name>
    <name type="common">Tobacco hawkmoth</name>
    <name type="synonym">Tobacco hornworm</name>
    <dbReference type="NCBI Taxonomy" id="7130"/>
    <lineage>
        <taxon>Eukaryota</taxon>
        <taxon>Metazoa</taxon>
        <taxon>Ecdysozoa</taxon>
        <taxon>Arthropoda</taxon>
        <taxon>Hexapoda</taxon>
        <taxon>Insecta</taxon>
        <taxon>Pterygota</taxon>
        <taxon>Neoptera</taxon>
        <taxon>Endopterygota</taxon>
        <taxon>Lepidoptera</taxon>
        <taxon>Glossata</taxon>
        <taxon>Ditrysia</taxon>
        <taxon>Bombycoidea</taxon>
        <taxon>Sphingidae</taxon>
        <taxon>Sphinginae</taxon>
        <taxon>Sphingini</taxon>
        <taxon>Manduca</taxon>
    </lineage>
</organism>
<dbReference type="FunFam" id="2.40.10.10:FF:000028">
    <property type="entry name" value="Serine protease easter"/>
    <property type="match status" value="1"/>
</dbReference>
<dbReference type="InterPro" id="IPR038565">
    <property type="entry name" value="CLIP_sf"/>
</dbReference>
<dbReference type="Pfam" id="PF12032">
    <property type="entry name" value="CLIP"/>
    <property type="match status" value="1"/>
</dbReference>
<dbReference type="Pfam" id="PF00089">
    <property type="entry name" value="Trypsin"/>
    <property type="match status" value="1"/>
</dbReference>
<comment type="caution">
    <text evidence="12">The sequence shown here is derived from an EMBL/GenBank/DDBJ whole genome shotgun (WGS) entry which is preliminary data.</text>
</comment>
<dbReference type="OrthoDB" id="9028152at2759"/>
<keyword evidence="13" id="KW-1185">Reference proteome</keyword>
<evidence type="ECO:0000256" key="7">
    <source>
        <dbReference type="ARBA" id="ARBA00024195"/>
    </source>
</evidence>
<evidence type="ECO:0000256" key="1">
    <source>
        <dbReference type="ARBA" id="ARBA00022670"/>
    </source>
</evidence>
<evidence type="ECO:0000256" key="6">
    <source>
        <dbReference type="ARBA" id="ARBA00023180"/>
    </source>
</evidence>
<dbReference type="SUPFAM" id="SSF50494">
    <property type="entry name" value="Trypsin-like serine proteases"/>
    <property type="match status" value="1"/>
</dbReference>
<dbReference type="PROSITE" id="PS51888">
    <property type="entry name" value="CLIP"/>
    <property type="match status" value="1"/>
</dbReference>
<dbReference type="InterPro" id="IPR001314">
    <property type="entry name" value="Peptidase_S1A"/>
</dbReference>
<evidence type="ECO:0000259" key="11">
    <source>
        <dbReference type="PROSITE" id="PS51888"/>
    </source>
</evidence>